<protein>
    <submittedName>
        <fullName evidence="4">NAD-dependent epimerase/dehydratase family protein</fullName>
    </submittedName>
</protein>
<evidence type="ECO:0000256" key="1">
    <source>
        <dbReference type="ARBA" id="ARBA00005125"/>
    </source>
</evidence>
<organism evidence="4 5">
    <name type="scientific">Marinibaculum pumilum</name>
    <dbReference type="NCBI Taxonomy" id="1766165"/>
    <lineage>
        <taxon>Bacteria</taxon>
        <taxon>Pseudomonadati</taxon>
        <taxon>Pseudomonadota</taxon>
        <taxon>Alphaproteobacteria</taxon>
        <taxon>Rhodospirillales</taxon>
        <taxon>Rhodospirillaceae</taxon>
        <taxon>Marinibaculum</taxon>
    </lineage>
</organism>
<comment type="caution">
    <text evidence="4">The sequence shown here is derived from an EMBL/GenBank/DDBJ whole genome shotgun (WGS) entry which is preliminary data.</text>
</comment>
<reference evidence="5" key="1">
    <citation type="journal article" date="2019" name="Int. J. Syst. Evol. Microbiol.">
        <title>The Global Catalogue of Microorganisms (GCM) 10K type strain sequencing project: providing services to taxonomists for standard genome sequencing and annotation.</title>
        <authorList>
            <consortium name="The Broad Institute Genomics Platform"/>
            <consortium name="The Broad Institute Genome Sequencing Center for Infectious Disease"/>
            <person name="Wu L."/>
            <person name="Ma J."/>
        </authorList>
    </citation>
    <scope>NUCLEOTIDE SEQUENCE [LARGE SCALE GENOMIC DNA]</scope>
    <source>
        <strain evidence="5">KCTC 42964</strain>
    </source>
</reference>
<evidence type="ECO:0000259" key="3">
    <source>
        <dbReference type="Pfam" id="PF01370"/>
    </source>
</evidence>
<comment type="pathway">
    <text evidence="1">Bacterial outer membrane biogenesis; LPS O-antigen biosynthesis.</text>
</comment>
<dbReference type="Gene3D" id="3.40.50.720">
    <property type="entry name" value="NAD(P)-binding Rossmann-like Domain"/>
    <property type="match status" value="1"/>
</dbReference>
<dbReference type="EMBL" id="JBHRTR010000054">
    <property type="protein sequence ID" value="MFC3231359.1"/>
    <property type="molecule type" value="Genomic_DNA"/>
</dbReference>
<name>A0ABV7L9N4_9PROT</name>
<comment type="similarity">
    <text evidence="2">Belongs to the NAD(P)-dependent epimerase/dehydratase family.</text>
</comment>
<gene>
    <name evidence="4" type="ORF">ACFOGJ_29190</name>
</gene>
<evidence type="ECO:0000256" key="2">
    <source>
        <dbReference type="ARBA" id="ARBA00007637"/>
    </source>
</evidence>
<dbReference type="RefSeq" id="WP_379906831.1">
    <property type="nucleotide sequence ID" value="NZ_JBHRTR010000054.1"/>
</dbReference>
<dbReference type="Pfam" id="PF01370">
    <property type="entry name" value="Epimerase"/>
    <property type="match status" value="1"/>
</dbReference>
<feature type="domain" description="NAD-dependent epimerase/dehydratase" evidence="3">
    <location>
        <begin position="3"/>
        <end position="178"/>
    </location>
</feature>
<dbReference type="SUPFAM" id="SSF51735">
    <property type="entry name" value="NAD(P)-binding Rossmann-fold domains"/>
    <property type="match status" value="1"/>
</dbReference>
<dbReference type="PANTHER" id="PTHR43000">
    <property type="entry name" value="DTDP-D-GLUCOSE 4,6-DEHYDRATASE-RELATED"/>
    <property type="match status" value="1"/>
</dbReference>
<keyword evidence="5" id="KW-1185">Reference proteome</keyword>
<proteinExistence type="inferred from homology"/>
<evidence type="ECO:0000313" key="4">
    <source>
        <dbReference type="EMBL" id="MFC3231359.1"/>
    </source>
</evidence>
<sequence length="324" mass="34409">MTILVTGSSGHLGEGLMRTFRAGGQAALGIDLLPGPFTDRVGSIGDRALLADILRGVATVFHAATLHKPHVASHDRQAFVDTNVTGTLALLEAAVAAGVRRFVFTSTTSAFGSALSPPSGAPAAWIDEDVVPVPRNIYGATKLAAEHLVELFARQHGLPAIVLRTSRFFPEEDDDPAVRAAHSLANAQVNELLYRRADLADVVAAHLSAAARAPALGFGRFIVSAATPFVHGDRAELRRDPMTVVERLFPGCRTLYARLGWTMFATIDRVYDSRGTQQALGWRPDYGFGRALADLAAGREARSPLARAVGAKGYHRSGAAGAEK</sequence>
<evidence type="ECO:0000313" key="5">
    <source>
        <dbReference type="Proteomes" id="UP001595528"/>
    </source>
</evidence>
<accession>A0ABV7L9N4</accession>
<dbReference type="Proteomes" id="UP001595528">
    <property type="component" value="Unassembled WGS sequence"/>
</dbReference>
<dbReference type="InterPro" id="IPR036291">
    <property type="entry name" value="NAD(P)-bd_dom_sf"/>
</dbReference>
<dbReference type="InterPro" id="IPR001509">
    <property type="entry name" value="Epimerase_deHydtase"/>
</dbReference>